<comment type="caution">
    <text evidence="1">The sequence shown here is derived from an EMBL/GenBank/DDBJ whole genome shotgun (WGS) entry which is preliminary data.</text>
</comment>
<sequence>MRRYVRPTRTYDMGISKEALAAGWRNVLAARLRLKRDKKFRRRTPRRVWFLAEINLPQVHPRYRVLHTEVGRRIHSLVETPAVRAPNLADGTGPVAAAVEPTEEGRDLPPQPASRAPVVVVAPAAVDAGEAEHSGNVTLYLAKELNQWLSEHHWASGLSYPDIVLDAVSWAAAGDRFSEIFSPDSSTVPLNDIFGRPRVPSRPSLGPSEAETRAMRVRKDHLKVIDALASTWTGGNRNAFLVDVLKAYREACRGQESQRLV</sequence>
<name>A0A0B2AIL5_9MICC</name>
<keyword evidence="2" id="KW-1185">Reference proteome</keyword>
<protein>
    <submittedName>
        <fullName evidence="1">Uncharacterized protein</fullName>
    </submittedName>
</protein>
<reference evidence="1 2" key="1">
    <citation type="submission" date="2014-09" db="EMBL/GenBank/DDBJ databases">
        <title>Genome sequence of Sinomonas sp. MUSC 117.</title>
        <authorList>
            <person name="Lee L.-H."/>
        </authorList>
    </citation>
    <scope>NUCLEOTIDE SEQUENCE [LARGE SCALE GENOMIC DNA]</scope>
    <source>
        <strain evidence="1 2">MUSC 117</strain>
    </source>
</reference>
<dbReference type="EMBL" id="JTDL01000140">
    <property type="protein sequence ID" value="KHL01592.1"/>
    <property type="molecule type" value="Genomic_DNA"/>
</dbReference>
<gene>
    <name evidence="1" type="ORF">LK10_15190</name>
</gene>
<organism evidence="1 2">
    <name type="scientific">Sinomonas humi</name>
    <dbReference type="NCBI Taxonomy" id="1338436"/>
    <lineage>
        <taxon>Bacteria</taxon>
        <taxon>Bacillati</taxon>
        <taxon>Actinomycetota</taxon>
        <taxon>Actinomycetes</taxon>
        <taxon>Micrococcales</taxon>
        <taxon>Micrococcaceae</taxon>
        <taxon>Sinomonas</taxon>
    </lineage>
</organism>
<dbReference type="Proteomes" id="UP000030982">
    <property type="component" value="Unassembled WGS sequence"/>
</dbReference>
<dbReference type="AlphaFoldDB" id="A0A0B2AIL5"/>
<evidence type="ECO:0000313" key="1">
    <source>
        <dbReference type="EMBL" id="KHL01592.1"/>
    </source>
</evidence>
<proteinExistence type="predicted"/>
<accession>A0A0B2AIL5</accession>
<evidence type="ECO:0000313" key="2">
    <source>
        <dbReference type="Proteomes" id="UP000030982"/>
    </source>
</evidence>